<proteinExistence type="predicted"/>
<sequence length="124" mass="13304">MAFRASPDCVRSGQDGPSAASTEGLNNKSEDVPQDSACVSLAVPTALEEELSKLHLSGHGPLSGLSIGHCQTRTGLRIGWKSWKQPALAFQSQGRETQNDSPGMQREKKRNVHIQPSRSEAHGS</sequence>
<dbReference type="AlphaFoldDB" id="A0A2D3V9J4"/>
<dbReference type="RefSeq" id="XP_023628999.1">
    <property type="nucleotide sequence ID" value="XM_023773231.1"/>
</dbReference>
<protein>
    <submittedName>
        <fullName evidence="2">Uncharacterized protein</fullName>
    </submittedName>
</protein>
<name>A0A2D3V9J4_9PEZI</name>
<dbReference type="Proteomes" id="UP000225277">
    <property type="component" value="Unassembled WGS sequence"/>
</dbReference>
<feature type="region of interest" description="Disordered" evidence="1">
    <location>
        <begin position="1"/>
        <end position="33"/>
    </location>
</feature>
<evidence type="ECO:0000256" key="1">
    <source>
        <dbReference type="SAM" id="MobiDB-lite"/>
    </source>
</evidence>
<gene>
    <name evidence="2" type="ORF">RCC_07979</name>
</gene>
<keyword evidence="3" id="KW-1185">Reference proteome</keyword>
<reference evidence="2 3" key="1">
    <citation type="submission" date="2016-03" db="EMBL/GenBank/DDBJ databases">
        <authorList>
            <person name="Ploux O."/>
        </authorList>
    </citation>
    <scope>NUCLEOTIDE SEQUENCE [LARGE SCALE GENOMIC DNA]</scope>
    <source>
        <strain evidence="2 3">URUG2</strain>
    </source>
</reference>
<evidence type="ECO:0000313" key="3">
    <source>
        <dbReference type="Proteomes" id="UP000225277"/>
    </source>
</evidence>
<evidence type="ECO:0000313" key="2">
    <source>
        <dbReference type="EMBL" id="CZT22110.1"/>
    </source>
</evidence>
<accession>A0A2D3V9J4</accession>
<dbReference type="GeneID" id="35603080"/>
<organism evidence="2 3">
    <name type="scientific">Ramularia collo-cygni</name>
    <dbReference type="NCBI Taxonomy" id="112498"/>
    <lineage>
        <taxon>Eukaryota</taxon>
        <taxon>Fungi</taxon>
        <taxon>Dikarya</taxon>
        <taxon>Ascomycota</taxon>
        <taxon>Pezizomycotina</taxon>
        <taxon>Dothideomycetes</taxon>
        <taxon>Dothideomycetidae</taxon>
        <taxon>Mycosphaerellales</taxon>
        <taxon>Mycosphaerellaceae</taxon>
        <taxon>Ramularia</taxon>
    </lineage>
</organism>
<feature type="region of interest" description="Disordered" evidence="1">
    <location>
        <begin position="89"/>
        <end position="124"/>
    </location>
</feature>
<feature type="compositionally biased region" description="Polar residues" evidence="1">
    <location>
        <begin position="90"/>
        <end position="102"/>
    </location>
</feature>
<dbReference type="EMBL" id="FJUY01000013">
    <property type="protein sequence ID" value="CZT22110.1"/>
    <property type="molecule type" value="Genomic_DNA"/>
</dbReference>